<sequence length="158" mass="17986">MMADCEGGLLGNHFMDLDGLLDFSIHDHIFAEYILNTDFQTVDGEYESSHDIFAECNLNTTFETVDGEYESSHNYIPDDHLVGLHWLASCLDEEHLRLHDDLADLHWLASFLDEEALRLQDDPTLLCSSGHSGNIDEHKLKNWTASLALQKSFSFVQK</sequence>
<dbReference type="Proteomes" id="UP000824469">
    <property type="component" value="Unassembled WGS sequence"/>
</dbReference>
<protein>
    <submittedName>
        <fullName evidence="1">Uncharacterized protein</fullName>
    </submittedName>
</protein>
<dbReference type="EMBL" id="JAHRHJ020003813">
    <property type="protein sequence ID" value="KAH9288172.1"/>
    <property type="molecule type" value="Genomic_DNA"/>
</dbReference>
<reference evidence="1 2" key="1">
    <citation type="journal article" date="2021" name="Nat. Plants">
        <title>The Taxus genome provides insights into paclitaxel biosynthesis.</title>
        <authorList>
            <person name="Xiong X."/>
            <person name="Gou J."/>
            <person name="Liao Q."/>
            <person name="Li Y."/>
            <person name="Zhou Q."/>
            <person name="Bi G."/>
            <person name="Li C."/>
            <person name="Du R."/>
            <person name="Wang X."/>
            <person name="Sun T."/>
            <person name="Guo L."/>
            <person name="Liang H."/>
            <person name="Lu P."/>
            <person name="Wu Y."/>
            <person name="Zhang Z."/>
            <person name="Ro D.K."/>
            <person name="Shang Y."/>
            <person name="Huang S."/>
            <person name="Yan J."/>
        </authorList>
    </citation>
    <scope>NUCLEOTIDE SEQUENCE [LARGE SCALE GENOMIC DNA]</scope>
    <source>
        <strain evidence="1">Ta-2019</strain>
    </source>
</reference>
<dbReference type="AlphaFoldDB" id="A0AA38C1H8"/>
<accession>A0AA38C1H8</accession>
<comment type="caution">
    <text evidence="1">The sequence shown here is derived from an EMBL/GenBank/DDBJ whole genome shotgun (WGS) entry which is preliminary data.</text>
</comment>
<evidence type="ECO:0000313" key="1">
    <source>
        <dbReference type="EMBL" id="KAH9288172.1"/>
    </source>
</evidence>
<name>A0AA38C1H8_TAXCH</name>
<organism evidence="1 2">
    <name type="scientific">Taxus chinensis</name>
    <name type="common">Chinese yew</name>
    <name type="synonym">Taxus wallichiana var. chinensis</name>
    <dbReference type="NCBI Taxonomy" id="29808"/>
    <lineage>
        <taxon>Eukaryota</taxon>
        <taxon>Viridiplantae</taxon>
        <taxon>Streptophyta</taxon>
        <taxon>Embryophyta</taxon>
        <taxon>Tracheophyta</taxon>
        <taxon>Spermatophyta</taxon>
        <taxon>Pinopsida</taxon>
        <taxon>Pinidae</taxon>
        <taxon>Conifers II</taxon>
        <taxon>Cupressales</taxon>
        <taxon>Taxaceae</taxon>
        <taxon>Taxus</taxon>
    </lineage>
</organism>
<gene>
    <name evidence="1" type="ORF">KI387_032289</name>
</gene>
<evidence type="ECO:0000313" key="2">
    <source>
        <dbReference type="Proteomes" id="UP000824469"/>
    </source>
</evidence>
<proteinExistence type="predicted"/>
<keyword evidence="2" id="KW-1185">Reference proteome</keyword>